<dbReference type="SUPFAM" id="SSF52518">
    <property type="entry name" value="Thiamin diphosphate-binding fold (THDP-binding)"/>
    <property type="match status" value="2"/>
</dbReference>
<reference evidence="8" key="1">
    <citation type="submission" date="2021-04" db="EMBL/GenBank/DDBJ databases">
        <authorList>
            <person name="Hartkoorn R.C."/>
            <person name="Beaudoing E."/>
            <person name="Hot D."/>
        </authorList>
    </citation>
    <scope>NUCLEOTIDE SEQUENCE</scope>
    <source>
        <strain evidence="8">NRRL B-16292</strain>
    </source>
</reference>
<evidence type="ECO:0000313" key="9">
    <source>
        <dbReference type="Proteomes" id="UP001059617"/>
    </source>
</evidence>
<dbReference type="RefSeq" id="WP_259863654.1">
    <property type="nucleotide sequence ID" value="NZ_BAAAST010000014.1"/>
</dbReference>
<dbReference type="Pfam" id="PF00205">
    <property type="entry name" value="TPP_enzyme_M"/>
    <property type="match status" value="1"/>
</dbReference>
<protein>
    <submittedName>
        <fullName evidence="8">Thiamine pyrophosphate-binding protein</fullName>
    </submittedName>
</protein>
<dbReference type="Gene3D" id="3.40.50.1220">
    <property type="entry name" value="TPP-binding domain"/>
    <property type="match status" value="1"/>
</dbReference>
<dbReference type="Pfam" id="PF02775">
    <property type="entry name" value="TPP_enzyme_C"/>
    <property type="match status" value="1"/>
</dbReference>
<evidence type="ECO:0000256" key="2">
    <source>
        <dbReference type="ARBA" id="ARBA00023052"/>
    </source>
</evidence>
<evidence type="ECO:0000256" key="4">
    <source>
        <dbReference type="SAM" id="MobiDB-lite"/>
    </source>
</evidence>
<dbReference type="InterPro" id="IPR029035">
    <property type="entry name" value="DHS-like_NAD/FAD-binding_dom"/>
</dbReference>
<feature type="domain" description="Thiamine pyrophosphate enzyme N-terminal TPP-binding" evidence="7">
    <location>
        <begin position="3"/>
        <end position="109"/>
    </location>
</feature>
<name>A0ABY5W7K7_9ACTN</name>
<feature type="domain" description="Thiamine pyrophosphate enzyme central" evidence="5">
    <location>
        <begin position="189"/>
        <end position="318"/>
    </location>
</feature>
<dbReference type="Gene3D" id="3.40.50.970">
    <property type="match status" value="2"/>
</dbReference>
<feature type="domain" description="Thiamine pyrophosphate enzyme TPP-binding" evidence="6">
    <location>
        <begin position="389"/>
        <end position="526"/>
    </location>
</feature>
<comment type="similarity">
    <text evidence="1 3">Belongs to the TPP enzyme family.</text>
</comment>
<feature type="region of interest" description="Disordered" evidence="4">
    <location>
        <begin position="332"/>
        <end position="353"/>
    </location>
</feature>
<evidence type="ECO:0000259" key="7">
    <source>
        <dbReference type="Pfam" id="PF02776"/>
    </source>
</evidence>
<sequence>MLVHEALARELAALGVTHVFGVMGDANLFIIDSFTRTVGGTYVPAASEGSAVLAAMGYAQASGGLGVATVTHGPGLTNTVTALVEGSRSRTPMLLLAGDTPEDSVNHIQNIGQLEVARAAEVGFQQVRSAESAVADLFEAARRARTERLPVVVNIPIDLQWQDAGNDPELLAAADDEPVLATPELIEDGVAVIASANRPLVLAGRGASDAGAKAALVKLAHRIGAPLATTLRGKDLFAGEPSAIGIFGTLSDERALEVIGRADCVIAFGCGLNMWTSAEGSLLKGKRVVHVNTDPGALNRYSAVTVAIPGDAASVASAFVALLDEGEIDATRFSQDVRPSERPAGAPAGDEGSKDTLDLRVALDLVDRGFPSERTLVIDNGRFIHQAFTRLHVPEPKAYVHAVNFGSLGLAMGTALGASYADPDRPVLVACGDGGFAMGGLSDLTFMAQQHRNITVVIFNDSAYGAEYVQLANRGMDPSATTFVWRDFGPVGEALGAIGFTVRSEQELRHALERASTADGPKLIDIRIDTRYV</sequence>
<evidence type="ECO:0000259" key="6">
    <source>
        <dbReference type="Pfam" id="PF02775"/>
    </source>
</evidence>
<dbReference type="EMBL" id="CP073720">
    <property type="protein sequence ID" value="UWP85527.1"/>
    <property type="molecule type" value="Genomic_DNA"/>
</dbReference>
<dbReference type="Proteomes" id="UP001059617">
    <property type="component" value="Chromosome"/>
</dbReference>
<keyword evidence="2 3" id="KW-0786">Thiamine pyrophosphate</keyword>
<evidence type="ECO:0000259" key="5">
    <source>
        <dbReference type="Pfam" id="PF00205"/>
    </source>
</evidence>
<evidence type="ECO:0000256" key="1">
    <source>
        <dbReference type="ARBA" id="ARBA00007812"/>
    </source>
</evidence>
<reference evidence="8" key="2">
    <citation type="submission" date="2022-09" db="EMBL/GenBank/DDBJ databases">
        <title>Biosynthetic gene clusters of Dactylosporangioum fulvum.</title>
        <authorList>
            <person name="Caradec T."/>
        </authorList>
    </citation>
    <scope>NUCLEOTIDE SEQUENCE</scope>
    <source>
        <strain evidence="8">NRRL B-16292</strain>
    </source>
</reference>
<dbReference type="PANTHER" id="PTHR18968">
    <property type="entry name" value="THIAMINE PYROPHOSPHATE ENZYMES"/>
    <property type="match status" value="1"/>
</dbReference>
<dbReference type="SUPFAM" id="SSF52467">
    <property type="entry name" value="DHS-like NAD/FAD-binding domain"/>
    <property type="match status" value="1"/>
</dbReference>
<organism evidence="8 9">
    <name type="scientific">Dactylosporangium fulvum</name>
    <dbReference type="NCBI Taxonomy" id="53359"/>
    <lineage>
        <taxon>Bacteria</taxon>
        <taxon>Bacillati</taxon>
        <taxon>Actinomycetota</taxon>
        <taxon>Actinomycetes</taxon>
        <taxon>Micromonosporales</taxon>
        <taxon>Micromonosporaceae</taxon>
        <taxon>Dactylosporangium</taxon>
    </lineage>
</organism>
<dbReference type="Pfam" id="PF02776">
    <property type="entry name" value="TPP_enzyme_N"/>
    <property type="match status" value="1"/>
</dbReference>
<dbReference type="CDD" id="cd00568">
    <property type="entry name" value="TPP_enzymes"/>
    <property type="match status" value="1"/>
</dbReference>
<dbReference type="CDD" id="cd07035">
    <property type="entry name" value="TPP_PYR_POX_like"/>
    <property type="match status" value="1"/>
</dbReference>
<proteinExistence type="inferred from homology"/>
<dbReference type="InterPro" id="IPR029061">
    <property type="entry name" value="THDP-binding"/>
</dbReference>
<dbReference type="PANTHER" id="PTHR18968:SF167">
    <property type="entry name" value="ACETOLACTATE SYNTHASE LARGE SUBUNIT ILVB2-RELATED"/>
    <property type="match status" value="1"/>
</dbReference>
<evidence type="ECO:0000256" key="3">
    <source>
        <dbReference type="RuleBase" id="RU362132"/>
    </source>
</evidence>
<dbReference type="InterPro" id="IPR012000">
    <property type="entry name" value="Thiamin_PyroP_enz_cen_dom"/>
</dbReference>
<gene>
    <name evidence="8" type="ORF">Dfulv_15305</name>
</gene>
<dbReference type="InterPro" id="IPR011766">
    <property type="entry name" value="TPP_enzyme_TPP-bd"/>
</dbReference>
<dbReference type="InterPro" id="IPR012001">
    <property type="entry name" value="Thiamin_PyroP_enz_TPP-bd_dom"/>
</dbReference>
<keyword evidence="9" id="KW-1185">Reference proteome</keyword>
<dbReference type="InterPro" id="IPR045229">
    <property type="entry name" value="TPP_enz"/>
</dbReference>
<evidence type="ECO:0000313" key="8">
    <source>
        <dbReference type="EMBL" id="UWP85527.1"/>
    </source>
</evidence>
<accession>A0ABY5W7K7</accession>